<evidence type="ECO:0000313" key="3">
    <source>
        <dbReference type="Proteomes" id="UP000299102"/>
    </source>
</evidence>
<sequence>MQIVKIDSVSCRGWRCNSKQITAANVACVQDGNNQNKGKYSRQLLEMRETNVSRCADKKNKEFPRGKRSCELPQSSRSPSPMDARNHGGVITVAGLQCRN</sequence>
<reference evidence="2 3" key="1">
    <citation type="journal article" date="2019" name="Commun. Biol.">
        <title>The bagworm genome reveals a unique fibroin gene that provides high tensile strength.</title>
        <authorList>
            <person name="Kono N."/>
            <person name="Nakamura H."/>
            <person name="Ohtoshi R."/>
            <person name="Tomita M."/>
            <person name="Numata K."/>
            <person name="Arakawa K."/>
        </authorList>
    </citation>
    <scope>NUCLEOTIDE SEQUENCE [LARGE SCALE GENOMIC DNA]</scope>
</reference>
<evidence type="ECO:0000256" key="1">
    <source>
        <dbReference type="SAM" id="MobiDB-lite"/>
    </source>
</evidence>
<gene>
    <name evidence="2" type="ORF">EVAR_81033_1</name>
</gene>
<comment type="caution">
    <text evidence="2">The sequence shown here is derived from an EMBL/GenBank/DDBJ whole genome shotgun (WGS) entry which is preliminary data.</text>
</comment>
<feature type="region of interest" description="Disordered" evidence="1">
    <location>
        <begin position="61"/>
        <end position="88"/>
    </location>
</feature>
<proteinExistence type="predicted"/>
<evidence type="ECO:0000313" key="2">
    <source>
        <dbReference type="EMBL" id="GBP09742.1"/>
    </source>
</evidence>
<dbReference type="AlphaFoldDB" id="A0A4C1T5R5"/>
<dbReference type="Proteomes" id="UP000299102">
    <property type="component" value="Unassembled WGS sequence"/>
</dbReference>
<name>A0A4C1T5R5_EUMVA</name>
<organism evidence="2 3">
    <name type="scientific">Eumeta variegata</name>
    <name type="common">Bagworm moth</name>
    <name type="synonym">Eumeta japonica</name>
    <dbReference type="NCBI Taxonomy" id="151549"/>
    <lineage>
        <taxon>Eukaryota</taxon>
        <taxon>Metazoa</taxon>
        <taxon>Ecdysozoa</taxon>
        <taxon>Arthropoda</taxon>
        <taxon>Hexapoda</taxon>
        <taxon>Insecta</taxon>
        <taxon>Pterygota</taxon>
        <taxon>Neoptera</taxon>
        <taxon>Endopterygota</taxon>
        <taxon>Lepidoptera</taxon>
        <taxon>Glossata</taxon>
        <taxon>Ditrysia</taxon>
        <taxon>Tineoidea</taxon>
        <taxon>Psychidae</taxon>
        <taxon>Oiketicinae</taxon>
        <taxon>Eumeta</taxon>
    </lineage>
</organism>
<feature type="compositionally biased region" description="Basic and acidic residues" evidence="1">
    <location>
        <begin position="61"/>
        <end position="70"/>
    </location>
</feature>
<dbReference type="EMBL" id="BGZK01000037">
    <property type="protein sequence ID" value="GBP09742.1"/>
    <property type="molecule type" value="Genomic_DNA"/>
</dbReference>
<protein>
    <submittedName>
        <fullName evidence="2">Uncharacterized protein</fullName>
    </submittedName>
</protein>
<accession>A0A4C1T5R5</accession>
<keyword evidence="3" id="KW-1185">Reference proteome</keyword>